<name>Q1YUU5_9GAMM</name>
<sequence length="57" mass="6443">MECNTGKVAVNIRVLEKANTQFTLAFYNRYTERRLNDFSVLGGIAQALQLTQFEAST</sequence>
<protein>
    <submittedName>
        <fullName evidence="1">Uncharacterized protein</fullName>
    </submittedName>
</protein>
<dbReference type="HOGENOM" id="CLU_2990204_0_0_6"/>
<gene>
    <name evidence="1" type="ORF">GB2207_09141</name>
</gene>
<comment type="caution">
    <text evidence="1">The sequence shown here is derived from an EMBL/GenBank/DDBJ whole genome shotgun (WGS) entry which is preliminary data.</text>
</comment>
<evidence type="ECO:0000313" key="2">
    <source>
        <dbReference type="Proteomes" id="UP000005555"/>
    </source>
</evidence>
<dbReference type="STRING" id="314287.GB2207_09141"/>
<dbReference type="AlphaFoldDB" id="Q1YUU5"/>
<dbReference type="EMBL" id="AAPI01000001">
    <property type="protein sequence ID" value="EAS47963.1"/>
    <property type="molecule type" value="Genomic_DNA"/>
</dbReference>
<organism evidence="1 2">
    <name type="scientific">gamma proteobacterium HTCC2207</name>
    <dbReference type="NCBI Taxonomy" id="314287"/>
    <lineage>
        <taxon>Bacteria</taxon>
        <taxon>Pseudomonadati</taxon>
        <taxon>Pseudomonadota</taxon>
        <taxon>Gammaproteobacteria</taxon>
        <taxon>Cellvibrionales</taxon>
        <taxon>Porticoccaceae</taxon>
        <taxon>SAR92 clade</taxon>
    </lineage>
</organism>
<reference evidence="1 2" key="1">
    <citation type="submission" date="2006-03" db="EMBL/GenBank/DDBJ databases">
        <authorList>
            <person name="Giovannoni S.J."/>
            <person name="Cho J.-C."/>
            <person name="Ferriera S."/>
            <person name="Johnson J."/>
            <person name="Kravitz S."/>
            <person name="Halpern A."/>
            <person name="Remington K."/>
            <person name="Beeson K."/>
            <person name="Tran B."/>
            <person name="Rogers Y.-H."/>
            <person name="Friedman R."/>
            <person name="Venter J.C."/>
        </authorList>
    </citation>
    <scope>NUCLEOTIDE SEQUENCE [LARGE SCALE GENOMIC DNA]</scope>
    <source>
        <strain evidence="1 2">HTCC2207</strain>
    </source>
</reference>
<evidence type="ECO:0000313" key="1">
    <source>
        <dbReference type="EMBL" id="EAS47963.1"/>
    </source>
</evidence>
<keyword evidence="2" id="KW-1185">Reference proteome</keyword>
<accession>Q1YUU5</accession>
<proteinExistence type="predicted"/>
<dbReference type="Proteomes" id="UP000005555">
    <property type="component" value="Unassembled WGS sequence"/>
</dbReference>